<evidence type="ECO:0000256" key="5">
    <source>
        <dbReference type="ARBA" id="ARBA00023136"/>
    </source>
</evidence>
<feature type="transmembrane region" description="Helical" evidence="6">
    <location>
        <begin position="128"/>
        <end position="147"/>
    </location>
</feature>
<gene>
    <name evidence="8" type="ORF">GT003_17245</name>
</gene>
<evidence type="ECO:0000256" key="4">
    <source>
        <dbReference type="ARBA" id="ARBA00022989"/>
    </source>
</evidence>
<evidence type="ECO:0000256" key="3">
    <source>
        <dbReference type="ARBA" id="ARBA00022692"/>
    </source>
</evidence>
<dbReference type="InterPro" id="IPR015414">
    <property type="entry name" value="TMEM64"/>
</dbReference>
<keyword evidence="5 6" id="KW-0472">Membrane</keyword>
<dbReference type="RefSeq" id="WP_161700008.1">
    <property type="nucleotide sequence ID" value="NZ_JAAAMU010000008.1"/>
</dbReference>
<feature type="transmembrane region" description="Helical" evidence="6">
    <location>
        <begin position="48"/>
        <end position="73"/>
    </location>
</feature>
<evidence type="ECO:0000259" key="7">
    <source>
        <dbReference type="Pfam" id="PF09335"/>
    </source>
</evidence>
<comment type="similarity">
    <text evidence="6">Belongs to the TVP38/TMEM64 family.</text>
</comment>
<feature type="transmembrane region" description="Helical" evidence="6">
    <location>
        <begin position="190"/>
        <end position="208"/>
    </location>
</feature>
<reference evidence="8 9" key="1">
    <citation type="submission" date="2020-01" db="EMBL/GenBank/DDBJ databases">
        <title>Paenibacillus soybeanensis sp. nov. isolated from the nodules of soybean (Glycine max(L.) Merr).</title>
        <authorList>
            <person name="Wang H."/>
        </authorList>
    </citation>
    <scope>NUCLEOTIDE SEQUENCE [LARGE SCALE GENOMIC DNA]</scope>
    <source>
        <strain evidence="8 9">DSM 23054</strain>
    </source>
</reference>
<comment type="subcellular location">
    <subcellularLocation>
        <location evidence="1 6">Cell membrane</location>
        <topology evidence="1 6">Multi-pass membrane protein</topology>
    </subcellularLocation>
</comment>
<dbReference type="PANTHER" id="PTHR12677:SF55">
    <property type="entry name" value="UNDECAPRENYL PHOSPHATE TRANSPORTER SAOUHSC_00901-RELATED"/>
    <property type="match status" value="1"/>
</dbReference>
<dbReference type="EMBL" id="JAAAMU010000008">
    <property type="protein sequence ID" value="NBC70750.1"/>
    <property type="molecule type" value="Genomic_DNA"/>
</dbReference>
<keyword evidence="2 6" id="KW-1003">Cell membrane</keyword>
<accession>A0A7X4YQP7</accession>
<keyword evidence="9" id="KW-1185">Reference proteome</keyword>
<evidence type="ECO:0000256" key="2">
    <source>
        <dbReference type="ARBA" id="ARBA00022475"/>
    </source>
</evidence>
<protein>
    <recommendedName>
        <fullName evidence="6">TVP38/TMEM64 family membrane protein</fullName>
    </recommendedName>
</protein>
<evidence type="ECO:0000256" key="6">
    <source>
        <dbReference type="RuleBase" id="RU366058"/>
    </source>
</evidence>
<dbReference type="Proteomes" id="UP000558113">
    <property type="component" value="Unassembled WGS sequence"/>
</dbReference>
<name>A0A7X4YQP7_9BACL</name>
<proteinExistence type="inferred from homology"/>
<organism evidence="8 9">
    <name type="scientific">Paenibacillus sacheonensis</name>
    <dbReference type="NCBI Taxonomy" id="742054"/>
    <lineage>
        <taxon>Bacteria</taxon>
        <taxon>Bacillati</taxon>
        <taxon>Bacillota</taxon>
        <taxon>Bacilli</taxon>
        <taxon>Bacillales</taxon>
        <taxon>Paenibacillaceae</taxon>
        <taxon>Paenibacillus</taxon>
    </lineage>
</organism>
<dbReference type="GO" id="GO:0005886">
    <property type="term" value="C:plasma membrane"/>
    <property type="evidence" value="ECO:0007669"/>
    <property type="project" value="UniProtKB-SubCell"/>
</dbReference>
<comment type="caution">
    <text evidence="8">The sequence shown here is derived from an EMBL/GenBank/DDBJ whole genome shotgun (WGS) entry which is preliminary data.</text>
</comment>
<evidence type="ECO:0000313" key="8">
    <source>
        <dbReference type="EMBL" id="NBC70750.1"/>
    </source>
</evidence>
<dbReference type="Pfam" id="PF09335">
    <property type="entry name" value="VTT_dom"/>
    <property type="match status" value="1"/>
</dbReference>
<dbReference type="OrthoDB" id="9812980at2"/>
<dbReference type="AlphaFoldDB" id="A0A7X4YQP7"/>
<dbReference type="PANTHER" id="PTHR12677">
    <property type="entry name" value="GOLGI APPARATUS MEMBRANE PROTEIN TVP38-RELATED"/>
    <property type="match status" value="1"/>
</dbReference>
<feature type="domain" description="VTT" evidence="7">
    <location>
        <begin position="70"/>
        <end position="178"/>
    </location>
</feature>
<dbReference type="InterPro" id="IPR032816">
    <property type="entry name" value="VTT_dom"/>
</dbReference>
<evidence type="ECO:0000256" key="1">
    <source>
        <dbReference type="ARBA" id="ARBA00004651"/>
    </source>
</evidence>
<feature type="transmembrane region" description="Helical" evidence="6">
    <location>
        <begin position="85"/>
        <end position="108"/>
    </location>
</feature>
<keyword evidence="4 6" id="KW-1133">Transmembrane helix</keyword>
<keyword evidence="3 6" id="KW-0812">Transmembrane</keyword>
<feature type="transmembrane region" description="Helical" evidence="6">
    <location>
        <begin position="159"/>
        <end position="184"/>
    </location>
</feature>
<sequence>MNKRKLIIRLIGYIAFLLCLFLVLQHSGLTVSDITPDTIREIAHDDIILLMLIMLVIMTLQNIFTFIPLILVITANITLFGFWRGYLFGCLCSVIGSTLVFLSIRHLFHDAFANLKKMRQFQARIEKNGFAFVLFGRILPLMPTNLINISSGLSSIKTLHFIAATTIGNLIYGLVLSSVSFGMLSATDHHRLYLLLTVAVAAAIALFYRLNKRRLKQLIALDTTKAP</sequence>
<evidence type="ECO:0000313" key="9">
    <source>
        <dbReference type="Proteomes" id="UP000558113"/>
    </source>
</evidence>